<sequence>MRLPALLTIIQPLLLTRVASADRQLPADVQVDLVFPRNETYAPTQYFPIVFDVQNLDAVWPLEVSLEVRVTTPSYYNEDGTTGPSWKKVWTDLSPEKFSNAFNATPNAHFLWIPAVNMTNGTTGQFSASWEITIRHLCYPKELYQPDWGYDRWHNRPHRVFLSEVEFSTAPGAQLPDIAAAANSCSKRDKSNSAAVRITEVRKTDDGHPCPVLEEIKPSSCGQKPVASLLAANVSVAMLGEMGCEEGEWQTIKTPCPKKSAASLPAGFGLGGLIALAFTYWHIL</sequence>
<evidence type="ECO:0000313" key="4">
    <source>
        <dbReference type="EMBL" id="KAH6689141.1"/>
    </source>
</evidence>
<proteinExistence type="predicted"/>
<feature type="transmembrane region" description="Helical" evidence="1">
    <location>
        <begin position="262"/>
        <end position="283"/>
    </location>
</feature>
<feature type="signal peptide" evidence="2">
    <location>
        <begin position="1"/>
        <end position="21"/>
    </location>
</feature>
<dbReference type="OrthoDB" id="4490227at2759"/>
<name>A0A9P8VF56_9PEZI</name>
<dbReference type="EMBL" id="JAGSXJ010000008">
    <property type="protein sequence ID" value="KAH6689141.1"/>
    <property type="molecule type" value="Genomic_DNA"/>
</dbReference>
<protein>
    <recommendedName>
        <fullName evidence="3">DUF7136 domain-containing protein</fullName>
    </recommendedName>
</protein>
<dbReference type="Proteomes" id="UP000770015">
    <property type="component" value="Unassembled WGS sequence"/>
</dbReference>
<keyword evidence="1" id="KW-0812">Transmembrane</keyword>
<evidence type="ECO:0000259" key="3">
    <source>
        <dbReference type="Pfam" id="PF23584"/>
    </source>
</evidence>
<keyword evidence="1" id="KW-1133">Transmembrane helix</keyword>
<dbReference type="AlphaFoldDB" id="A0A9P8VF56"/>
<reference evidence="4" key="1">
    <citation type="journal article" date="2021" name="Nat. Commun.">
        <title>Genetic determinants of endophytism in the Arabidopsis root mycobiome.</title>
        <authorList>
            <person name="Mesny F."/>
            <person name="Miyauchi S."/>
            <person name="Thiergart T."/>
            <person name="Pickel B."/>
            <person name="Atanasova L."/>
            <person name="Karlsson M."/>
            <person name="Huettel B."/>
            <person name="Barry K.W."/>
            <person name="Haridas S."/>
            <person name="Chen C."/>
            <person name="Bauer D."/>
            <person name="Andreopoulos W."/>
            <person name="Pangilinan J."/>
            <person name="LaButti K."/>
            <person name="Riley R."/>
            <person name="Lipzen A."/>
            <person name="Clum A."/>
            <person name="Drula E."/>
            <person name="Henrissat B."/>
            <person name="Kohler A."/>
            <person name="Grigoriev I.V."/>
            <person name="Martin F.M."/>
            <person name="Hacquard S."/>
        </authorList>
    </citation>
    <scope>NUCLEOTIDE SEQUENCE</scope>
    <source>
        <strain evidence="4">MPI-SDFR-AT-0117</strain>
    </source>
</reference>
<evidence type="ECO:0000313" key="5">
    <source>
        <dbReference type="Proteomes" id="UP000770015"/>
    </source>
</evidence>
<keyword evidence="1" id="KW-0472">Membrane</keyword>
<dbReference type="InterPro" id="IPR055560">
    <property type="entry name" value="DUF7136"/>
</dbReference>
<keyword evidence="5" id="KW-1185">Reference proteome</keyword>
<comment type="caution">
    <text evidence="4">The sequence shown here is derived from an EMBL/GenBank/DDBJ whole genome shotgun (WGS) entry which is preliminary data.</text>
</comment>
<evidence type="ECO:0000256" key="1">
    <source>
        <dbReference type="SAM" id="Phobius"/>
    </source>
</evidence>
<dbReference type="Pfam" id="PF23584">
    <property type="entry name" value="DUF7136"/>
    <property type="match status" value="1"/>
</dbReference>
<feature type="chain" id="PRO_5040219955" description="DUF7136 domain-containing protein" evidence="2">
    <location>
        <begin position="22"/>
        <end position="284"/>
    </location>
</feature>
<gene>
    <name evidence="4" type="ORF">F5X68DRAFT_255011</name>
</gene>
<organism evidence="4 5">
    <name type="scientific">Plectosphaerella plurivora</name>
    <dbReference type="NCBI Taxonomy" id="936078"/>
    <lineage>
        <taxon>Eukaryota</taxon>
        <taxon>Fungi</taxon>
        <taxon>Dikarya</taxon>
        <taxon>Ascomycota</taxon>
        <taxon>Pezizomycotina</taxon>
        <taxon>Sordariomycetes</taxon>
        <taxon>Hypocreomycetidae</taxon>
        <taxon>Glomerellales</taxon>
        <taxon>Plectosphaerellaceae</taxon>
        <taxon>Plectosphaerella</taxon>
    </lineage>
</organism>
<feature type="domain" description="DUF7136" evidence="3">
    <location>
        <begin position="26"/>
        <end position="240"/>
    </location>
</feature>
<accession>A0A9P8VF56</accession>
<evidence type="ECO:0000256" key="2">
    <source>
        <dbReference type="SAM" id="SignalP"/>
    </source>
</evidence>
<keyword evidence="2" id="KW-0732">Signal</keyword>